<dbReference type="RefSeq" id="WP_229232283.1">
    <property type="nucleotide sequence ID" value="NZ_AP024525.1"/>
</dbReference>
<accession>A0ABM7PTI3</accession>
<keyword evidence="1" id="KW-1188">Viral release from host cell</keyword>
<evidence type="ECO:0000256" key="1">
    <source>
        <dbReference type="ARBA" id="ARBA00022612"/>
    </source>
</evidence>
<dbReference type="InterPro" id="IPR035421">
    <property type="entry name" value="Terminase_6C"/>
</dbReference>
<name>A0ABM7PTI3_SINCY</name>
<evidence type="ECO:0000256" key="2">
    <source>
        <dbReference type="SAM" id="MobiDB-lite"/>
    </source>
</evidence>
<dbReference type="InterPro" id="IPR006517">
    <property type="entry name" value="Phage_terminase_lsu-like_C"/>
</dbReference>
<dbReference type="Gene3D" id="3.30.420.240">
    <property type="match status" value="1"/>
</dbReference>
<dbReference type="NCBIfam" id="TIGR01630">
    <property type="entry name" value="psiM2_ORF9"/>
    <property type="match status" value="1"/>
</dbReference>
<organism evidence="4 5">
    <name type="scientific">Sinomonas cyclohexanicum</name>
    <name type="common">Corynebacterium cyclohexanicum</name>
    <dbReference type="NCBI Taxonomy" id="322009"/>
    <lineage>
        <taxon>Bacteria</taxon>
        <taxon>Bacillati</taxon>
        <taxon>Actinomycetota</taxon>
        <taxon>Actinomycetes</taxon>
        <taxon>Micrococcales</taxon>
        <taxon>Micrococcaceae</taxon>
        <taxon>Sinomonas</taxon>
    </lineage>
</organism>
<proteinExistence type="predicted"/>
<feature type="region of interest" description="Disordered" evidence="2">
    <location>
        <begin position="484"/>
        <end position="503"/>
    </location>
</feature>
<dbReference type="Pfam" id="PF03237">
    <property type="entry name" value="Terminase_6N"/>
    <property type="match status" value="1"/>
</dbReference>
<evidence type="ECO:0000313" key="5">
    <source>
        <dbReference type="Proteomes" id="UP001319861"/>
    </source>
</evidence>
<feature type="domain" description="Terminase large subunit gp17-like C-terminal" evidence="3">
    <location>
        <begin position="316"/>
        <end position="458"/>
    </location>
</feature>
<protein>
    <recommendedName>
        <fullName evidence="3">Terminase large subunit gp17-like C-terminal domain-containing protein</fullName>
    </recommendedName>
</protein>
<sequence>MSVADFLNAAAGMFETPPALYPTPGALASAQNPGTVQTPALDLIDAALVDAFNTPDARLIINMAPQEGKTQRAAKDFPLWCLTQNPDLRVIIASHNSDLAEDTGKEIRDRITRDNGLGIQVARGSSSVKKWDIAGHRGGVFSVGMLGGSAGHPADVLIIDDPHRNRSDAMSVTMREKIWNAWTADFGARLAPGAPVVVMMTRWHEDDLVGRLLERNAEAGWRVLNIPAQCETDDDILGRSPGEFMVSSRGRTPEQWRLRQLQAGSVNWNAQYQGHPSSAEGGLFKRAWWRLHDTPLHIVQDDGSCHVPGDGLLIQSWDMAFKGTTGSDYVVGQVWLQRGADVYLLDQYRRQATFTESKAALTAMCVKWPQASTVLVEDKANGTAVIDSLKGTVPGIIPVTPHESKEARAAAVSPFVEAGNVHLPLHAAFTDGLIEEAAGFPTATHDDQVDALTQALNRLLLRGGQGSAFLTAWKRTAEQQGITVPNHARNWRDRIPNRTQGRA</sequence>
<keyword evidence="5" id="KW-1185">Reference proteome</keyword>
<reference evidence="4 5" key="1">
    <citation type="journal article" date="2021" name="J. Biosci. Bioeng.">
        <title>Identification and characterization of a chc gene cluster responsible for the aromatization pathway of cyclohexanecarboxylate degradation in Sinomonas cyclohexanicum ATCC 51369.</title>
        <authorList>
            <person name="Yamamoto T."/>
            <person name="Hasegawa Y."/>
            <person name="Lau P.C.K."/>
            <person name="Iwaki H."/>
        </authorList>
    </citation>
    <scope>NUCLEOTIDE SEQUENCE [LARGE SCALE GENOMIC DNA]</scope>
    <source>
        <strain evidence="4 5">ATCC 51369</strain>
    </source>
</reference>
<dbReference type="EMBL" id="AP024525">
    <property type="protein sequence ID" value="BCT75553.1"/>
    <property type="molecule type" value="Genomic_DNA"/>
</dbReference>
<evidence type="ECO:0000313" key="4">
    <source>
        <dbReference type="EMBL" id="BCT75553.1"/>
    </source>
</evidence>
<dbReference type="Proteomes" id="UP001319861">
    <property type="component" value="Chromosome"/>
</dbReference>
<evidence type="ECO:0000259" key="3">
    <source>
        <dbReference type="Pfam" id="PF17289"/>
    </source>
</evidence>
<dbReference type="Pfam" id="PF17289">
    <property type="entry name" value="Terminase_6C"/>
    <property type="match status" value="1"/>
</dbReference>
<gene>
    <name evidence="4" type="ORF">SCMU_13950</name>
</gene>